<dbReference type="SMART" id="SM00465">
    <property type="entry name" value="GIYc"/>
    <property type="match status" value="1"/>
</dbReference>
<dbReference type="GO" id="GO:0003677">
    <property type="term" value="F:DNA binding"/>
    <property type="evidence" value="ECO:0007669"/>
    <property type="project" value="UniProtKB-UniRule"/>
</dbReference>
<dbReference type="SUPFAM" id="SSF46600">
    <property type="entry name" value="C-terminal UvrC-binding domain of UvrB"/>
    <property type="match status" value="1"/>
</dbReference>
<reference evidence="12" key="1">
    <citation type="submission" date="2021-03" db="EMBL/GenBank/DDBJ databases">
        <title>The complete genome sequence of Acetobacter sp. TBRC 12339.</title>
        <authorList>
            <person name="Charoenyingcharoen P."/>
            <person name="Yukphan P."/>
        </authorList>
    </citation>
    <scope>NUCLEOTIDE SEQUENCE</scope>
    <source>
        <strain evidence="12">TBRC 12339</strain>
    </source>
</reference>
<dbReference type="PROSITE" id="PS50151">
    <property type="entry name" value="UVR"/>
    <property type="match status" value="1"/>
</dbReference>
<sequence>MTTEYSATGMAPTTQDQPLPAPVRGVDAIRHALQTMPLSPGVYRMLGQKGEVLYVGKALSLKKRVTSYTQVARLPERLRRMVSETVAMEIVTTHTEAEALLLEANYIKRMKPRFNILLRDDKSYPWMMLTDGHPFPQIAKHRGKAEKGASLWGPFASAWAVNQTLNLIQRVFLLRSCTDAVFNSRSRPCLLYQIKRCSGPCVDRIDQASYAHLVEQARDFLSGKDTALRDTLGREMNEAAEALDFERAAVLRDRIRALAQMQESSVINPASLQDADVMGFWQEGGQVCIQVFFIRGGRNNGSRSFFPAHTQDEAPGDILGAFIAQFYDDKPIPAQILVNLDLPEQALLAEALSLHKGRKVEILNPQRGEKKHVLDHAVTNARDALKRRLAETAGQARLLEGVAQVLGLDNPPERIEVYDNSHIQGAHAYGVMIVAGAEGFNRKAYRKFRIKGPVTPGDDFAMMREVLERRFGRALKEAEEGDTSNWPDVLLIDGGAGQYSAVRGVLDDLGVSGVKLVGIAKGPDRDAGREWFHTGEGEPFQLDMRDPVLYYLQRLRDEAHRFAITTHRAGRSKTLVTSELDDIPGVGPARKKMLLNTFGSARAVKQAGLGELEAAPGISHEMARAIYGHFHPDWTAE</sequence>
<keyword evidence="4 7" id="KW-0267">Excision nuclease</keyword>
<dbReference type="Pfam" id="PF22920">
    <property type="entry name" value="UvrC_RNaseH"/>
    <property type="match status" value="1"/>
</dbReference>
<evidence type="ECO:0000259" key="11">
    <source>
        <dbReference type="PROSITE" id="PS50165"/>
    </source>
</evidence>
<dbReference type="InterPro" id="IPR001943">
    <property type="entry name" value="UVR_dom"/>
</dbReference>
<proteinExistence type="inferred from homology"/>
<dbReference type="NCBIfam" id="NF001824">
    <property type="entry name" value="PRK00558.1-5"/>
    <property type="match status" value="1"/>
</dbReference>
<protein>
    <recommendedName>
        <fullName evidence="7">UvrABC system protein C</fullName>
        <shortName evidence="7">Protein UvrC</shortName>
    </recommendedName>
    <alternativeName>
        <fullName evidence="7">Excinuclease ABC subunit C</fullName>
    </alternativeName>
</protein>
<evidence type="ECO:0000256" key="7">
    <source>
        <dbReference type="HAMAP-Rule" id="MF_00203"/>
    </source>
</evidence>
<comment type="similarity">
    <text evidence="7">Belongs to the UvrC family.</text>
</comment>
<dbReference type="InterPro" id="IPR050066">
    <property type="entry name" value="UvrABC_protein_C"/>
</dbReference>
<dbReference type="GO" id="GO:0005737">
    <property type="term" value="C:cytoplasm"/>
    <property type="evidence" value="ECO:0007669"/>
    <property type="project" value="UniProtKB-SubCell"/>
</dbReference>
<comment type="caution">
    <text evidence="12">The sequence shown here is derived from an EMBL/GenBank/DDBJ whole genome shotgun (WGS) entry which is preliminary data.</text>
</comment>
<keyword evidence="1 7" id="KW-0963">Cytoplasm</keyword>
<dbReference type="GO" id="GO:0009432">
    <property type="term" value="P:SOS response"/>
    <property type="evidence" value="ECO:0007669"/>
    <property type="project" value="UniProtKB-UniRule"/>
</dbReference>
<keyword evidence="6 7" id="KW-0742">SOS response</keyword>
<evidence type="ECO:0000256" key="8">
    <source>
        <dbReference type="SAM" id="MobiDB-lite"/>
    </source>
</evidence>
<dbReference type="SUPFAM" id="SSF47781">
    <property type="entry name" value="RuvA domain 2-like"/>
    <property type="match status" value="1"/>
</dbReference>
<dbReference type="CDD" id="cd10434">
    <property type="entry name" value="GIY-YIG_UvrC_Cho"/>
    <property type="match status" value="1"/>
</dbReference>
<dbReference type="Pfam" id="PF08459">
    <property type="entry name" value="UvrC_RNaseH_dom"/>
    <property type="match status" value="1"/>
</dbReference>
<keyword evidence="5 7" id="KW-0234">DNA repair</keyword>
<dbReference type="Pfam" id="PF14520">
    <property type="entry name" value="HHH_5"/>
    <property type="match status" value="1"/>
</dbReference>
<dbReference type="Proteomes" id="UP000664073">
    <property type="component" value="Unassembled WGS sequence"/>
</dbReference>
<evidence type="ECO:0000256" key="5">
    <source>
        <dbReference type="ARBA" id="ARBA00023204"/>
    </source>
</evidence>
<dbReference type="NCBIfam" id="TIGR00194">
    <property type="entry name" value="uvrC"/>
    <property type="match status" value="1"/>
</dbReference>
<evidence type="ECO:0000259" key="9">
    <source>
        <dbReference type="PROSITE" id="PS50151"/>
    </source>
</evidence>
<feature type="domain" description="UVR" evidence="9">
    <location>
        <begin position="226"/>
        <end position="261"/>
    </location>
</feature>
<dbReference type="GO" id="GO:0009380">
    <property type="term" value="C:excinuclease repair complex"/>
    <property type="evidence" value="ECO:0007669"/>
    <property type="project" value="InterPro"/>
</dbReference>
<evidence type="ECO:0000259" key="10">
    <source>
        <dbReference type="PROSITE" id="PS50164"/>
    </source>
</evidence>
<dbReference type="SUPFAM" id="SSF82771">
    <property type="entry name" value="GIY-YIG endonuclease"/>
    <property type="match status" value="1"/>
</dbReference>
<evidence type="ECO:0000256" key="4">
    <source>
        <dbReference type="ARBA" id="ARBA00022881"/>
    </source>
</evidence>
<dbReference type="InterPro" id="IPR038476">
    <property type="entry name" value="UvrC_RNase_H_dom_sf"/>
</dbReference>
<keyword evidence="13" id="KW-1185">Reference proteome</keyword>
<dbReference type="PANTHER" id="PTHR30562">
    <property type="entry name" value="UVRC/OXIDOREDUCTASE"/>
    <property type="match status" value="1"/>
</dbReference>
<dbReference type="Gene3D" id="3.30.420.340">
    <property type="entry name" value="UvrC, RNAse H endonuclease domain"/>
    <property type="match status" value="1"/>
</dbReference>
<dbReference type="InterPro" id="IPR035901">
    <property type="entry name" value="GIY-YIG_endonuc_sf"/>
</dbReference>
<dbReference type="Gene3D" id="4.10.860.10">
    <property type="entry name" value="UVR domain"/>
    <property type="match status" value="1"/>
</dbReference>
<dbReference type="InterPro" id="IPR036876">
    <property type="entry name" value="UVR_dom_sf"/>
</dbReference>
<evidence type="ECO:0000256" key="6">
    <source>
        <dbReference type="ARBA" id="ARBA00023236"/>
    </source>
</evidence>
<dbReference type="GO" id="GO:0006289">
    <property type="term" value="P:nucleotide-excision repair"/>
    <property type="evidence" value="ECO:0007669"/>
    <property type="project" value="UniProtKB-UniRule"/>
</dbReference>
<dbReference type="InterPro" id="IPR010994">
    <property type="entry name" value="RuvA_2-like"/>
</dbReference>
<dbReference type="GO" id="GO:0009381">
    <property type="term" value="F:excinuclease ABC activity"/>
    <property type="evidence" value="ECO:0007669"/>
    <property type="project" value="UniProtKB-UniRule"/>
</dbReference>
<evidence type="ECO:0000313" key="13">
    <source>
        <dbReference type="Proteomes" id="UP000664073"/>
    </source>
</evidence>
<organism evidence="12 13">
    <name type="scientific">Acetobacter garciniae</name>
    <dbReference type="NCBI Taxonomy" id="2817435"/>
    <lineage>
        <taxon>Bacteria</taxon>
        <taxon>Pseudomonadati</taxon>
        <taxon>Pseudomonadota</taxon>
        <taxon>Alphaproteobacteria</taxon>
        <taxon>Acetobacterales</taxon>
        <taxon>Acetobacteraceae</taxon>
        <taxon>Acetobacter</taxon>
    </lineage>
</organism>
<feature type="region of interest" description="Disordered" evidence="8">
    <location>
        <begin position="1"/>
        <end position="21"/>
    </location>
</feature>
<dbReference type="PROSITE" id="PS50165">
    <property type="entry name" value="UVRC"/>
    <property type="match status" value="1"/>
</dbReference>
<feature type="compositionally biased region" description="Polar residues" evidence="8">
    <location>
        <begin position="1"/>
        <end position="17"/>
    </location>
</feature>
<dbReference type="InterPro" id="IPR001162">
    <property type="entry name" value="UvrC_RNase_H_dom"/>
</dbReference>
<dbReference type="InterPro" id="IPR003583">
    <property type="entry name" value="Hlx-hairpin-Hlx_DNA-bd_motif"/>
</dbReference>
<dbReference type="RefSeq" id="WP_207844733.1">
    <property type="nucleotide sequence ID" value="NZ_JAFVMH010000001.1"/>
</dbReference>
<dbReference type="InterPro" id="IPR047296">
    <property type="entry name" value="GIY-YIG_UvrC_Cho"/>
</dbReference>
<feature type="domain" description="UvrC family homology region profile" evidence="11">
    <location>
        <begin position="277"/>
        <end position="506"/>
    </location>
</feature>
<keyword evidence="3 7" id="KW-0228">DNA excision</keyword>
<dbReference type="PANTHER" id="PTHR30562:SF1">
    <property type="entry name" value="UVRABC SYSTEM PROTEIN C"/>
    <property type="match status" value="1"/>
</dbReference>
<comment type="subunit">
    <text evidence="7">Interacts with UvrB in an incision complex.</text>
</comment>
<keyword evidence="2 7" id="KW-0227">DNA damage</keyword>
<dbReference type="Gene3D" id="1.10.150.20">
    <property type="entry name" value="5' to 3' exonuclease, C-terminal subdomain"/>
    <property type="match status" value="1"/>
</dbReference>
<evidence type="ECO:0000256" key="1">
    <source>
        <dbReference type="ARBA" id="ARBA00022490"/>
    </source>
</evidence>
<evidence type="ECO:0000256" key="3">
    <source>
        <dbReference type="ARBA" id="ARBA00022769"/>
    </source>
</evidence>
<dbReference type="InterPro" id="IPR000305">
    <property type="entry name" value="GIY-YIG_endonuc"/>
</dbReference>
<accession>A0A939HLZ8</accession>
<comment type="function">
    <text evidence="7">The UvrABC repair system catalyzes the recognition and processing of DNA lesions. UvrC both incises the 5' and 3' sides of the lesion. The N-terminal half is responsible for the 3' incision and the C-terminal half is responsible for the 5' incision.</text>
</comment>
<name>A0A939HLZ8_9PROT</name>
<gene>
    <name evidence="7 12" type="primary">uvrC</name>
    <name evidence="12" type="ORF">J2D77_02735</name>
</gene>
<dbReference type="FunFam" id="3.30.420.340:FF:000001">
    <property type="entry name" value="UvrABC system protein C"/>
    <property type="match status" value="1"/>
</dbReference>
<dbReference type="AlphaFoldDB" id="A0A939HLZ8"/>
<dbReference type="Pfam" id="PF02151">
    <property type="entry name" value="UVR"/>
    <property type="match status" value="1"/>
</dbReference>
<dbReference type="PROSITE" id="PS50164">
    <property type="entry name" value="GIY_YIG"/>
    <property type="match status" value="1"/>
</dbReference>
<dbReference type="HAMAP" id="MF_00203">
    <property type="entry name" value="UvrC"/>
    <property type="match status" value="1"/>
</dbReference>
<dbReference type="Pfam" id="PF01541">
    <property type="entry name" value="GIY-YIG"/>
    <property type="match status" value="1"/>
</dbReference>
<comment type="subcellular location">
    <subcellularLocation>
        <location evidence="7">Cytoplasm</location>
    </subcellularLocation>
</comment>
<dbReference type="EMBL" id="JAFVMH010000001">
    <property type="protein sequence ID" value="MBO1324074.1"/>
    <property type="molecule type" value="Genomic_DNA"/>
</dbReference>
<dbReference type="FunFam" id="3.40.1440.10:FF:000001">
    <property type="entry name" value="UvrABC system protein C"/>
    <property type="match status" value="1"/>
</dbReference>
<evidence type="ECO:0000256" key="2">
    <source>
        <dbReference type="ARBA" id="ARBA00022763"/>
    </source>
</evidence>
<evidence type="ECO:0000313" key="12">
    <source>
        <dbReference type="EMBL" id="MBO1324074.1"/>
    </source>
</evidence>
<dbReference type="Gene3D" id="3.40.1440.10">
    <property type="entry name" value="GIY-YIG endonuclease"/>
    <property type="match status" value="1"/>
</dbReference>
<dbReference type="InterPro" id="IPR004791">
    <property type="entry name" value="UvrC"/>
</dbReference>
<dbReference type="SMART" id="SM00278">
    <property type="entry name" value="HhH1"/>
    <property type="match status" value="2"/>
</dbReference>
<feature type="domain" description="GIY-YIG" evidence="10">
    <location>
        <begin position="38"/>
        <end position="116"/>
    </location>
</feature>